<dbReference type="SUPFAM" id="SSF49764">
    <property type="entry name" value="HSP20-like chaperones"/>
    <property type="match status" value="1"/>
</dbReference>
<evidence type="ECO:0000256" key="1">
    <source>
        <dbReference type="PROSITE-ProRule" id="PRU00285"/>
    </source>
</evidence>
<evidence type="ECO:0000256" key="2">
    <source>
        <dbReference type="RuleBase" id="RU003616"/>
    </source>
</evidence>
<accession>A0A143PM26</accession>
<protein>
    <submittedName>
        <fullName evidence="4">Spore protein SP21</fullName>
    </submittedName>
</protein>
<dbReference type="EMBL" id="CP015136">
    <property type="protein sequence ID" value="AMY09647.1"/>
    <property type="molecule type" value="Genomic_DNA"/>
</dbReference>
<proteinExistence type="inferred from homology"/>
<dbReference type="InterPro" id="IPR002068">
    <property type="entry name" value="A-crystallin/Hsp20_dom"/>
</dbReference>
<dbReference type="Pfam" id="PF00011">
    <property type="entry name" value="HSP20"/>
    <property type="match status" value="1"/>
</dbReference>
<dbReference type="Proteomes" id="UP000076079">
    <property type="component" value="Chromosome"/>
</dbReference>
<dbReference type="InterPro" id="IPR031107">
    <property type="entry name" value="Small_HSP"/>
</dbReference>
<feature type="domain" description="SHSP" evidence="3">
    <location>
        <begin position="36"/>
        <end position="149"/>
    </location>
</feature>
<dbReference type="CDD" id="cd06464">
    <property type="entry name" value="ACD_sHsps-like"/>
    <property type="match status" value="1"/>
</dbReference>
<name>A0A143PM26_LUTPR</name>
<dbReference type="PANTHER" id="PTHR11527">
    <property type="entry name" value="HEAT-SHOCK PROTEIN 20 FAMILY MEMBER"/>
    <property type="match status" value="1"/>
</dbReference>
<evidence type="ECO:0000313" key="4">
    <source>
        <dbReference type="EMBL" id="AMY09647.1"/>
    </source>
</evidence>
<reference evidence="5" key="2">
    <citation type="submission" date="2016-04" db="EMBL/GenBank/DDBJ databases">
        <title>First Complete Genome Sequence of a Subdivision 6 Acidobacterium.</title>
        <authorList>
            <person name="Huang S."/>
            <person name="Vieira S."/>
            <person name="Bunk B."/>
            <person name="Riedel T."/>
            <person name="Sproeer C."/>
            <person name="Overmann J."/>
        </authorList>
    </citation>
    <scope>NUCLEOTIDE SEQUENCE [LARGE SCALE GENOMIC DNA]</scope>
    <source>
        <strain evidence="5">DSM 100886 HEG_-6_39</strain>
    </source>
</reference>
<organism evidence="4 5">
    <name type="scientific">Luteitalea pratensis</name>
    <dbReference type="NCBI Taxonomy" id="1855912"/>
    <lineage>
        <taxon>Bacteria</taxon>
        <taxon>Pseudomonadati</taxon>
        <taxon>Acidobacteriota</taxon>
        <taxon>Vicinamibacteria</taxon>
        <taxon>Vicinamibacterales</taxon>
        <taxon>Vicinamibacteraceae</taxon>
        <taxon>Luteitalea</taxon>
    </lineage>
</organism>
<evidence type="ECO:0000259" key="3">
    <source>
        <dbReference type="PROSITE" id="PS01031"/>
    </source>
</evidence>
<dbReference type="OrthoDB" id="9811615at2"/>
<sequence>MTLVRFDPFRELSTLQDRLNRIFADAYPRRYDDDLTQRGEWFPPVDIYENGSDEIVLKAELPGLRREDIDLRVENNTLTLRGERKRDTEIKQEQYHRVERSYGAFSRSFTLPSRIDTENVRAEFKEGVLSIKLPVKAEAKPRQIEVAIS</sequence>
<keyword evidence="5" id="KW-1185">Reference proteome</keyword>
<dbReference type="InterPro" id="IPR008978">
    <property type="entry name" value="HSP20-like_chaperone"/>
</dbReference>
<comment type="similarity">
    <text evidence="1 2">Belongs to the small heat shock protein (HSP20) family.</text>
</comment>
<reference evidence="4 5" key="1">
    <citation type="journal article" date="2016" name="Genome Announc.">
        <title>First Complete Genome Sequence of a Subdivision 6 Acidobacterium Strain.</title>
        <authorList>
            <person name="Huang S."/>
            <person name="Vieira S."/>
            <person name="Bunk B."/>
            <person name="Riedel T."/>
            <person name="Sproer C."/>
            <person name="Overmann J."/>
        </authorList>
    </citation>
    <scope>NUCLEOTIDE SEQUENCE [LARGE SCALE GENOMIC DNA]</scope>
    <source>
        <strain evidence="5">DSM 100886 HEG_-6_39</strain>
    </source>
</reference>
<dbReference type="RefSeq" id="WP_110171383.1">
    <property type="nucleotide sequence ID" value="NZ_CP015136.1"/>
</dbReference>
<dbReference type="Gene3D" id="2.60.40.790">
    <property type="match status" value="1"/>
</dbReference>
<dbReference type="PATRIC" id="fig|1813736.3.peg.3059"/>
<dbReference type="KEGG" id="abac:LuPra_02869"/>
<dbReference type="AlphaFoldDB" id="A0A143PM26"/>
<dbReference type="PROSITE" id="PS01031">
    <property type="entry name" value="SHSP"/>
    <property type="match status" value="1"/>
</dbReference>
<dbReference type="STRING" id="1855912.LuPra_02869"/>
<gene>
    <name evidence="4" type="primary">hspA_1</name>
    <name evidence="4" type="ORF">LuPra_02869</name>
</gene>
<evidence type="ECO:0000313" key="5">
    <source>
        <dbReference type="Proteomes" id="UP000076079"/>
    </source>
</evidence>